<dbReference type="EMBL" id="SLZU01000002">
    <property type="protein sequence ID" value="TCS66657.1"/>
    <property type="molecule type" value="Genomic_DNA"/>
</dbReference>
<reference evidence="1 2" key="1">
    <citation type="submission" date="2019-03" db="EMBL/GenBank/DDBJ databases">
        <title>Genomic Encyclopedia of Type Strains, Phase IV (KMG-IV): sequencing the most valuable type-strain genomes for metagenomic binning, comparative biology and taxonomic classification.</title>
        <authorList>
            <person name="Goeker M."/>
        </authorList>
    </citation>
    <scope>NUCLEOTIDE SEQUENCE [LARGE SCALE GENOMIC DNA]</scope>
    <source>
        <strain evidence="1 2">DSM 104836</strain>
    </source>
</reference>
<proteinExistence type="predicted"/>
<dbReference type="Proteomes" id="UP000295696">
    <property type="component" value="Unassembled WGS sequence"/>
</dbReference>
<dbReference type="AlphaFoldDB" id="A0A4R3JKI2"/>
<organism evidence="1 2">
    <name type="scientific">Primorskyibacter sedentarius</name>
    <dbReference type="NCBI Taxonomy" id="745311"/>
    <lineage>
        <taxon>Bacteria</taxon>
        <taxon>Pseudomonadati</taxon>
        <taxon>Pseudomonadota</taxon>
        <taxon>Alphaproteobacteria</taxon>
        <taxon>Rhodobacterales</taxon>
        <taxon>Roseobacteraceae</taxon>
        <taxon>Primorskyibacter</taxon>
    </lineage>
</organism>
<name>A0A4R3JKI2_9RHOB</name>
<evidence type="ECO:0000313" key="2">
    <source>
        <dbReference type="Proteomes" id="UP000295696"/>
    </source>
</evidence>
<evidence type="ECO:0000313" key="1">
    <source>
        <dbReference type="EMBL" id="TCS66657.1"/>
    </source>
</evidence>
<dbReference type="RefSeq" id="WP_132242912.1">
    <property type="nucleotide sequence ID" value="NZ_SLZU01000002.1"/>
</dbReference>
<keyword evidence="2" id="KW-1185">Reference proteome</keyword>
<dbReference type="OrthoDB" id="9943806at2"/>
<comment type="caution">
    <text evidence="1">The sequence shown here is derived from an EMBL/GenBank/DDBJ whole genome shotgun (WGS) entry which is preliminary data.</text>
</comment>
<gene>
    <name evidence="1" type="ORF">EDD52_102475</name>
</gene>
<accession>A0A4R3JKI2</accession>
<sequence>MDDEPQPHLDDVLLATLISGSENAWLVHLWSQHCAAKGLPDGTSREQPLDTRDFPLFLDRLRSAYVRYQGGNLIALLEALHICREEVITPPVWALDGIDKFITDTILKGAPGKTGRSNNPLARARLALKHELQREVIFGIRNAQRQGAEITDLMSFMLLPNEVKDYFEKHGRAPLGTSIQDAVELAEKCLRGTELQATFSTLERLFKSIPDSTFEIIEFSVRDALGITYLDETPKEFGGFFIAFPEEAEGEYMKREEVVNEKPVFWLTIRRGDITEVF</sequence>
<protein>
    <submittedName>
        <fullName evidence="1">Uncharacterized protein</fullName>
    </submittedName>
</protein>